<dbReference type="EMBL" id="WUBI01000003">
    <property type="protein sequence ID" value="MWV45924.1"/>
    <property type="molecule type" value="Genomic_DNA"/>
</dbReference>
<gene>
    <name evidence="20" type="ORF">GRF59_20105</name>
</gene>
<evidence type="ECO:0000256" key="15">
    <source>
        <dbReference type="ARBA" id="ARBA00037219"/>
    </source>
</evidence>
<proteinExistence type="predicted"/>
<keyword evidence="10" id="KW-0067">ATP-binding</keyword>
<accession>A0A7X3IL49</accession>
<comment type="catalytic activity">
    <reaction evidence="1">
        <text>ATP + protein L-histidine = ADP + protein N-phospho-L-histidine.</text>
        <dbReference type="EC" id="2.7.13.3"/>
    </reaction>
</comment>
<dbReference type="Pfam" id="PF02518">
    <property type="entry name" value="HATPase_c"/>
    <property type="match status" value="1"/>
</dbReference>
<dbReference type="InterPro" id="IPR050398">
    <property type="entry name" value="HssS/ArlS-like"/>
</dbReference>
<keyword evidence="14 17" id="KW-0472">Membrane</keyword>
<dbReference type="PROSITE" id="PS50885">
    <property type="entry name" value="HAMP"/>
    <property type="match status" value="1"/>
</dbReference>
<dbReference type="InterPro" id="IPR003660">
    <property type="entry name" value="HAMP_dom"/>
</dbReference>
<dbReference type="PROSITE" id="PS50109">
    <property type="entry name" value="HIS_KIN"/>
    <property type="match status" value="1"/>
</dbReference>
<dbReference type="SUPFAM" id="SSF47384">
    <property type="entry name" value="Homodimeric domain of signal transducing histidine kinase"/>
    <property type="match status" value="1"/>
</dbReference>
<organism evidence="20 21">
    <name type="scientific">Paenibacillus dendrobii</name>
    <dbReference type="NCBI Taxonomy" id="2691084"/>
    <lineage>
        <taxon>Bacteria</taxon>
        <taxon>Bacillati</taxon>
        <taxon>Bacillota</taxon>
        <taxon>Bacilli</taxon>
        <taxon>Bacillales</taxon>
        <taxon>Paenibacillaceae</taxon>
        <taxon>Paenibacillus</taxon>
    </lineage>
</organism>
<evidence type="ECO:0000256" key="14">
    <source>
        <dbReference type="ARBA" id="ARBA00023136"/>
    </source>
</evidence>
<evidence type="ECO:0000259" key="19">
    <source>
        <dbReference type="PROSITE" id="PS50885"/>
    </source>
</evidence>
<dbReference type="EC" id="2.7.13.3" evidence="3"/>
<dbReference type="CDD" id="cd00082">
    <property type="entry name" value="HisKA"/>
    <property type="match status" value="1"/>
</dbReference>
<dbReference type="InterPro" id="IPR036097">
    <property type="entry name" value="HisK_dim/P_sf"/>
</dbReference>
<reference evidence="20 21" key="1">
    <citation type="submission" date="2019-12" db="EMBL/GenBank/DDBJ databases">
        <title>Paenibacillus sp. nov., an endophytic bacterium isolated from the stem of Dendrobium.</title>
        <authorList>
            <person name="Zhao R."/>
        </authorList>
    </citation>
    <scope>NUCLEOTIDE SEQUENCE [LARGE SCALE GENOMIC DNA]</scope>
    <source>
        <strain evidence="20 21">HJL G12</strain>
    </source>
</reference>
<evidence type="ECO:0000256" key="5">
    <source>
        <dbReference type="ARBA" id="ARBA00022553"/>
    </source>
</evidence>
<evidence type="ECO:0000256" key="7">
    <source>
        <dbReference type="ARBA" id="ARBA00022692"/>
    </source>
</evidence>
<evidence type="ECO:0000256" key="10">
    <source>
        <dbReference type="ARBA" id="ARBA00022840"/>
    </source>
</evidence>
<dbReference type="Pfam" id="PF00672">
    <property type="entry name" value="HAMP"/>
    <property type="match status" value="1"/>
</dbReference>
<dbReference type="FunFam" id="3.30.565.10:FF:000006">
    <property type="entry name" value="Sensor histidine kinase WalK"/>
    <property type="match status" value="1"/>
</dbReference>
<dbReference type="GO" id="GO:0005886">
    <property type="term" value="C:plasma membrane"/>
    <property type="evidence" value="ECO:0007669"/>
    <property type="project" value="UniProtKB-SubCell"/>
</dbReference>
<dbReference type="SUPFAM" id="SSF158472">
    <property type="entry name" value="HAMP domain-like"/>
    <property type="match status" value="1"/>
</dbReference>
<keyword evidence="9" id="KW-0418">Kinase</keyword>
<dbReference type="GO" id="GO:0005524">
    <property type="term" value="F:ATP binding"/>
    <property type="evidence" value="ECO:0007669"/>
    <property type="project" value="UniProtKB-KW"/>
</dbReference>
<dbReference type="RefSeq" id="WP_160499509.1">
    <property type="nucleotide sequence ID" value="NZ_WUBI01000003.1"/>
</dbReference>
<feature type="domain" description="Histidine kinase" evidence="18">
    <location>
        <begin position="245"/>
        <end position="461"/>
    </location>
</feature>
<dbReference type="SMART" id="SM00388">
    <property type="entry name" value="HisKA"/>
    <property type="match status" value="1"/>
</dbReference>
<dbReference type="PANTHER" id="PTHR45528">
    <property type="entry name" value="SENSOR HISTIDINE KINASE CPXA"/>
    <property type="match status" value="1"/>
</dbReference>
<evidence type="ECO:0000313" key="20">
    <source>
        <dbReference type="EMBL" id="MWV45924.1"/>
    </source>
</evidence>
<name>A0A7X3IL49_9BACL</name>
<dbReference type="FunFam" id="1.10.287.130:FF:000001">
    <property type="entry name" value="Two-component sensor histidine kinase"/>
    <property type="match status" value="1"/>
</dbReference>
<comment type="caution">
    <text evidence="20">The sequence shown here is derived from an EMBL/GenBank/DDBJ whole genome shotgun (WGS) entry which is preliminary data.</text>
</comment>
<keyword evidence="4" id="KW-1003">Cell membrane</keyword>
<dbReference type="PRINTS" id="PR00344">
    <property type="entry name" value="BCTRLSENSOR"/>
</dbReference>
<dbReference type="PANTHER" id="PTHR45528:SF11">
    <property type="entry name" value="HISTIDINE KINASE"/>
    <property type="match status" value="1"/>
</dbReference>
<keyword evidence="6" id="KW-0808">Transferase</keyword>
<dbReference type="SMART" id="SM00304">
    <property type="entry name" value="HAMP"/>
    <property type="match status" value="1"/>
</dbReference>
<evidence type="ECO:0000256" key="13">
    <source>
        <dbReference type="ARBA" id="ARBA00023026"/>
    </source>
</evidence>
<keyword evidence="12" id="KW-0902">Two-component regulatory system</keyword>
<dbReference type="SUPFAM" id="SSF55874">
    <property type="entry name" value="ATPase domain of HSP90 chaperone/DNA topoisomerase II/histidine kinase"/>
    <property type="match status" value="1"/>
</dbReference>
<feature type="domain" description="HAMP" evidence="19">
    <location>
        <begin position="185"/>
        <end position="237"/>
    </location>
</feature>
<keyword evidence="7 17" id="KW-0812">Transmembrane</keyword>
<evidence type="ECO:0000256" key="12">
    <source>
        <dbReference type="ARBA" id="ARBA00023012"/>
    </source>
</evidence>
<dbReference type="InterPro" id="IPR005467">
    <property type="entry name" value="His_kinase_dom"/>
</dbReference>
<comment type="function">
    <text evidence="15">Member of the two-component regulatory system HssS/HssR involved in intracellular heme homeostasis and tempering of staphylococcal virulence. HssS functions as a heme sensor histidine kinase which is autophosphorylated at a histidine residue and transfers its phosphate group to an aspartate residue of HssR. HssR/HssS activates the expression of hrtAB, an efflux pump, in response to extracellular heme, hemin, hemoglobin or blood.</text>
</comment>
<keyword evidence="13" id="KW-0843">Virulence</keyword>
<dbReference type="InterPro" id="IPR036890">
    <property type="entry name" value="HATPase_C_sf"/>
</dbReference>
<dbReference type="InterPro" id="IPR003661">
    <property type="entry name" value="HisK_dim/P_dom"/>
</dbReference>
<evidence type="ECO:0000256" key="3">
    <source>
        <dbReference type="ARBA" id="ARBA00012438"/>
    </source>
</evidence>
<evidence type="ECO:0000256" key="2">
    <source>
        <dbReference type="ARBA" id="ARBA00004651"/>
    </source>
</evidence>
<feature type="transmembrane region" description="Helical" evidence="17">
    <location>
        <begin position="161"/>
        <end position="182"/>
    </location>
</feature>
<evidence type="ECO:0000259" key="18">
    <source>
        <dbReference type="PROSITE" id="PS50109"/>
    </source>
</evidence>
<evidence type="ECO:0000256" key="8">
    <source>
        <dbReference type="ARBA" id="ARBA00022741"/>
    </source>
</evidence>
<dbReference type="AlphaFoldDB" id="A0A7X3IL49"/>
<evidence type="ECO:0000256" key="1">
    <source>
        <dbReference type="ARBA" id="ARBA00000085"/>
    </source>
</evidence>
<dbReference type="Pfam" id="PF00512">
    <property type="entry name" value="HisKA"/>
    <property type="match status" value="1"/>
</dbReference>
<evidence type="ECO:0000256" key="17">
    <source>
        <dbReference type="SAM" id="Phobius"/>
    </source>
</evidence>
<protein>
    <recommendedName>
        <fullName evidence="16">Heme sensor protein HssS</fullName>
        <ecNumber evidence="3">2.7.13.3</ecNumber>
    </recommendedName>
</protein>
<dbReference type="Gene3D" id="6.10.340.10">
    <property type="match status" value="1"/>
</dbReference>
<dbReference type="CDD" id="cd06225">
    <property type="entry name" value="HAMP"/>
    <property type="match status" value="1"/>
</dbReference>
<keyword evidence="21" id="KW-1185">Reference proteome</keyword>
<evidence type="ECO:0000256" key="9">
    <source>
        <dbReference type="ARBA" id="ARBA00022777"/>
    </source>
</evidence>
<evidence type="ECO:0000313" key="21">
    <source>
        <dbReference type="Proteomes" id="UP000460318"/>
    </source>
</evidence>
<comment type="subcellular location">
    <subcellularLocation>
        <location evidence="2">Cell membrane</location>
        <topology evidence="2">Multi-pass membrane protein</topology>
    </subcellularLocation>
</comment>
<keyword evidence="5" id="KW-0597">Phosphoprotein</keyword>
<evidence type="ECO:0000256" key="6">
    <source>
        <dbReference type="ARBA" id="ARBA00022679"/>
    </source>
</evidence>
<sequence>MKSLYMRIVLTTIAVMMLSSVLAFVAANIFYQYELKPVNDSKVTHVAENIKHFYENNPAQERESYLQNIGTLGYQIYVVDPRGSGTFYGGEFRSQELSPSIIRQVQQGEVYHGIKHFPSKAFITGFFDNTLVNTIGVPLQDGTETYALFVRPNVDMLFGELHIFLAVIVVLIVLLSIVLVVVSTRYIVKPITKLTEATRLISQGTYYLKLNVNRKDEIGRLASHFSQMAKGLEQLEAMRQEFVSNVSHEIQSPLSSIQGFSQTLQSGEVSEEERKHYLSVIESEARRMSQMSRQLLMLASLDKEGEALEKTSFNVADQIKEVLMTTEWSWREKELALNLQLPEVMITADQKLLHQVWVNLMTNSVKFTPEGGTISIRLHQDEQNCYVDFTDTGIGISGENLPHIFNRFYKADKARSRREGETGSGLGLAITHKIIRMHGGTITVESQEGEGTIFHITLPIQ</sequence>
<dbReference type="CDD" id="cd00075">
    <property type="entry name" value="HATPase"/>
    <property type="match status" value="1"/>
</dbReference>
<evidence type="ECO:0000256" key="11">
    <source>
        <dbReference type="ARBA" id="ARBA00022989"/>
    </source>
</evidence>
<evidence type="ECO:0000256" key="4">
    <source>
        <dbReference type="ARBA" id="ARBA00022475"/>
    </source>
</evidence>
<keyword evidence="8" id="KW-0547">Nucleotide-binding</keyword>
<dbReference type="InterPro" id="IPR004358">
    <property type="entry name" value="Sig_transdc_His_kin-like_C"/>
</dbReference>
<keyword evidence="11 17" id="KW-1133">Transmembrane helix</keyword>
<dbReference type="GO" id="GO:0000155">
    <property type="term" value="F:phosphorelay sensor kinase activity"/>
    <property type="evidence" value="ECO:0007669"/>
    <property type="project" value="InterPro"/>
</dbReference>
<dbReference type="Gene3D" id="3.30.565.10">
    <property type="entry name" value="Histidine kinase-like ATPase, C-terminal domain"/>
    <property type="match status" value="1"/>
</dbReference>
<dbReference type="InterPro" id="IPR003594">
    <property type="entry name" value="HATPase_dom"/>
</dbReference>
<dbReference type="Proteomes" id="UP000460318">
    <property type="component" value="Unassembled WGS sequence"/>
</dbReference>
<dbReference type="SMART" id="SM00387">
    <property type="entry name" value="HATPase_c"/>
    <property type="match status" value="1"/>
</dbReference>
<dbReference type="Gene3D" id="1.10.287.130">
    <property type="match status" value="1"/>
</dbReference>
<evidence type="ECO:0000256" key="16">
    <source>
        <dbReference type="ARBA" id="ARBA00040841"/>
    </source>
</evidence>